<name>A0ABV5GC57_9FLAO</name>
<keyword evidence="4" id="KW-1185">Reference proteome</keyword>
<evidence type="ECO:0000313" key="4">
    <source>
        <dbReference type="Proteomes" id="UP001589576"/>
    </source>
</evidence>
<evidence type="ECO:0000256" key="1">
    <source>
        <dbReference type="ARBA" id="ARBA00008791"/>
    </source>
</evidence>
<comment type="similarity">
    <text evidence="1">Belongs to the universal stress protein A family.</text>
</comment>
<sequence>MNKILVTVDFSANSRKTIRFAIQLASQSKSEIIFYHMVSMMVPTSNATWDYIYYAQFQEKEVLRSKDRLVKLIKEVYTSKLPSGVKYTCVCKSGNDISGQIVSYAKKHRINFICVGARGTGVMAKLFGTVASHLITNSPIPVFVIPKNYRLKPITDLCYASDMENLENEIKNVLELSASLKASVKVLHFDYEIGLKENQNKLTKIAQKYETKEVTFHYKKLNTLYPLNDHLRKVLALFKPSLVVLFTKQNRRWFDRLLLSSQSTDFSFTTKVPLLIYRKQN</sequence>
<dbReference type="PANTHER" id="PTHR46268">
    <property type="entry name" value="STRESS RESPONSE PROTEIN NHAX"/>
    <property type="match status" value="1"/>
</dbReference>
<organism evidence="3 4">
    <name type="scientific">Flavobacterium paronense</name>
    <dbReference type="NCBI Taxonomy" id="1392775"/>
    <lineage>
        <taxon>Bacteria</taxon>
        <taxon>Pseudomonadati</taxon>
        <taxon>Bacteroidota</taxon>
        <taxon>Flavobacteriia</taxon>
        <taxon>Flavobacteriales</taxon>
        <taxon>Flavobacteriaceae</taxon>
        <taxon>Flavobacterium</taxon>
    </lineage>
</organism>
<dbReference type="Proteomes" id="UP001589576">
    <property type="component" value="Unassembled WGS sequence"/>
</dbReference>
<evidence type="ECO:0000259" key="2">
    <source>
        <dbReference type="Pfam" id="PF00582"/>
    </source>
</evidence>
<dbReference type="InterPro" id="IPR006016">
    <property type="entry name" value="UspA"/>
</dbReference>
<gene>
    <name evidence="3" type="ORF">ACFFUU_03670</name>
</gene>
<dbReference type="EMBL" id="JBHMFB010000010">
    <property type="protein sequence ID" value="MFB9088690.1"/>
    <property type="molecule type" value="Genomic_DNA"/>
</dbReference>
<dbReference type="Pfam" id="PF00582">
    <property type="entry name" value="Usp"/>
    <property type="match status" value="1"/>
</dbReference>
<dbReference type="PANTHER" id="PTHR46268:SF6">
    <property type="entry name" value="UNIVERSAL STRESS PROTEIN UP12"/>
    <property type="match status" value="1"/>
</dbReference>
<feature type="domain" description="UspA" evidence="2">
    <location>
        <begin position="2"/>
        <end position="146"/>
    </location>
</feature>
<reference evidence="3 4" key="1">
    <citation type="submission" date="2024-09" db="EMBL/GenBank/DDBJ databases">
        <authorList>
            <person name="Sun Q."/>
            <person name="Mori K."/>
        </authorList>
    </citation>
    <scope>NUCLEOTIDE SEQUENCE [LARGE SCALE GENOMIC DNA]</scope>
    <source>
        <strain evidence="3 4">CECT 8460</strain>
    </source>
</reference>
<dbReference type="SUPFAM" id="SSF52402">
    <property type="entry name" value="Adenine nucleotide alpha hydrolases-like"/>
    <property type="match status" value="1"/>
</dbReference>
<dbReference type="Gene3D" id="3.40.50.12370">
    <property type="match status" value="1"/>
</dbReference>
<accession>A0ABV5GC57</accession>
<dbReference type="InterPro" id="IPR006015">
    <property type="entry name" value="Universal_stress_UspA"/>
</dbReference>
<protein>
    <submittedName>
        <fullName evidence="3">Universal stress protein</fullName>
    </submittedName>
</protein>
<dbReference type="RefSeq" id="WP_290285947.1">
    <property type="nucleotide sequence ID" value="NZ_JAUFQN010000019.1"/>
</dbReference>
<dbReference type="CDD" id="cd00293">
    <property type="entry name" value="USP-like"/>
    <property type="match status" value="1"/>
</dbReference>
<evidence type="ECO:0000313" key="3">
    <source>
        <dbReference type="EMBL" id="MFB9088690.1"/>
    </source>
</evidence>
<dbReference type="PRINTS" id="PR01438">
    <property type="entry name" value="UNVRSLSTRESS"/>
</dbReference>
<comment type="caution">
    <text evidence="3">The sequence shown here is derived from an EMBL/GenBank/DDBJ whole genome shotgun (WGS) entry which is preliminary data.</text>
</comment>
<proteinExistence type="inferred from homology"/>